<dbReference type="Proteomes" id="UP001158067">
    <property type="component" value="Unassembled WGS sequence"/>
</dbReference>
<reference evidence="1 2" key="1">
    <citation type="submission" date="2017-05" db="EMBL/GenBank/DDBJ databases">
        <authorList>
            <person name="Varghese N."/>
            <person name="Submissions S."/>
        </authorList>
    </citation>
    <scope>NUCLEOTIDE SEQUENCE [LARGE SCALE GENOMIC DNA]</scope>
    <source>
        <strain evidence="1 2">DSM 25457</strain>
    </source>
</reference>
<comment type="caution">
    <text evidence="1">The sequence shown here is derived from an EMBL/GenBank/DDBJ whole genome shotgun (WGS) entry which is preliminary data.</text>
</comment>
<dbReference type="SUPFAM" id="SSF51445">
    <property type="entry name" value="(Trans)glycosidases"/>
    <property type="match status" value="1"/>
</dbReference>
<dbReference type="EMBL" id="FXUG01000014">
    <property type="protein sequence ID" value="SMP71255.1"/>
    <property type="molecule type" value="Genomic_DNA"/>
</dbReference>
<gene>
    <name evidence="1" type="ORF">SAMN06265222_1147</name>
</gene>
<sequence>MIKRDTIKYLVFIGLLGLFLAPVRSTLQADEPTTRGVTESTPSRAQYFSWINNTNEGSTEAQTLTNLEFFKWLHDEYGMKLEIYAFDAGNIDGPRYYGSTKTEKFHEQFPRGFQPIYDLAKSFDCRLGVWLGPDGFGDSPEEEQARIDMLAGFCKDYDFELFKMDAVCTQLRPGKQPAFERLMIECRKHSPELILLNHRLNLGDAEKYATTFLWGGAETYIDVHMVNRRSTGTHNRVQALSRGLVPDLKRLTEDHGVCISSCLDFWEDDLILQAFNRNLILAPEIYANPWFLRDDEFPKLARIYNLHRRYRDIMVNGMVLDEEQYGVNAVSRGDDKTRLISLRNLDWEPAKYTIKLDDSIGLTANGTIELRQFHPTEKIIGQFKAGDEVEIEVLPFRSCLVLADTAKTGGIGLVGCDYEIVRDVPGKDVIIKVLGGAGETANISLASGGRQFSKATLDSVSQPDLASGKQLSVTFPGQLNRSSWHTHVGEPTVIPVPANAEAVFESSCFAADNDPLEVRSIRRSGETKVPQVAKARQAFMDQEIIVDRGILQDYLFDNDSETVYNFQHRVGNVDSRALRLDLGEVTKLDYILLQAASGPGVLPTKVSADNVAAVSSDLINWTPARLQQDGDDVRVVCDPALPVRYIRTDLRPGKLAEIRGFANSQELGRSHWQMSWLFPAPREAKKAWSLAFDLDHAVEGGYLAVACNGPHGREGAWVGLKVDGRYVGAPDRAPSYPVNPWEYPVGKSTGNYSYYIPVTADMIGKKCELVVLGYDAENLGFQPDLWLTSYPIPFQQKTLVLSE</sequence>
<name>A0ABY1QHS8_9BACT</name>
<proteinExistence type="predicted"/>
<evidence type="ECO:0000313" key="2">
    <source>
        <dbReference type="Proteomes" id="UP001158067"/>
    </source>
</evidence>
<evidence type="ECO:0000313" key="1">
    <source>
        <dbReference type="EMBL" id="SMP71255.1"/>
    </source>
</evidence>
<accession>A0ABY1QHS8</accession>
<organism evidence="1 2">
    <name type="scientific">Neorhodopirellula lusitana</name>
    <dbReference type="NCBI Taxonomy" id="445327"/>
    <lineage>
        <taxon>Bacteria</taxon>
        <taxon>Pseudomonadati</taxon>
        <taxon>Planctomycetota</taxon>
        <taxon>Planctomycetia</taxon>
        <taxon>Pirellulales</taxon>
        <taxon>Pirellulaceae</taxon>
        <taxon>Neorhodopirellula</taxon>
    </lineage>
</organism>
<dbReference type="RefSeq" id="WP_283434406.1">
    <property type="nucleotide sequence ID" value="NZ_FXUG01000014.1"/>
</dbReference>
<protein>
    <submittedName>
        <fullName evidence="1">Uncharacterized protein</fullName>
    </submittedName>
</protein>
<keyword evidence="2" id="KW-1185">Reference proteome</keyword>
<dbReference type="InterPro" id="IPR017853">
    <property type="entry name" value="GH"/>
</dbReference>